<evidence type="ECO:0000256" key="2">
    <source>
        <dbReference type="SAM" id="Phobius"/>
    </source>
</evidence>
<accession>A0A507DM95</accession>
<feature type="compositionally biased region" description="Basic residues" evidence="1">
    <location>
        <begin position="674"/>
        <end position="687"/>
    </location>
</feature>
<feature type="region of interest" description="Disordered" evidence="1">
    <location>
        <begin position="129"/>
        <end position="150"/>
    </location>
</feature>
<proteinExistence type="predicted"/>
<feature type="compositionally biased region" description="Basic and acidic residues" evidence="1">
    <location>
        <begin position="630"/>
        <end position="645"/>
    </location>
</feature>
<reference evidence="3 4" key="1">
    <citation type="journal article" date="2019" name="Sci. Rep.">
        <title>Comparative genomics of chytrid fungi reveal insights into the obligate biotrophic and pathogenic lifestyle of Synchytrium endobioticum.</title>
        <authorList>
            <person name="van de Vossenberg B.T.L.H."/>
            <person name="Warris S."/>
            <person name="Nguyen H.D.T."/>
            <person name="van Gent-Pelzer M.P.E."/>
            <person name="Joly D.L."/>
            <person name="van de Geest H.C."/>
            <person name="Bonants P.J.M."/>
            <person name="Smith D.S."/>
            <person name="Levesque C.A."/>
            <person name="van der Lee T.A.J."/>
        </authorList>
    </citation>
    <scope>NUCLEOTIDE SEQUENCE [LARGE SCALE GENOMIC DNA]</scope>
    <source>
        <strain evidence="3 4">CBS 675.73</strain>
    </source>
</reference>
<organism evidence="3 4">
    <name type="scientific">Chytriomyces confervae</name>
    <dbReference type="NCBI Taxonomy" id="246404"/>
    <lineage>
        <taxon>Eukaryota</taxon>
        <taxon>Fungi</taxon>
        <taxon>Fungi incertae sedis</taxon>
        <taxon>Chytridiomycota</taxon>
        <taxon>Chytridiomycota incertae sedis</taxon>
        <taxon>Chytridiomycetes</taxon>
        <taxon>Chytridiales</taxon>
        <taxon>Chytriomycetaceae</taxon>
        <taxon>Chytriomyces</taxon>
    </lineage>
</organism>
<name>A0A507DM95_9FUNG</name>
<keyword evidence="4" id="KW-1185">Reference proteome</keyword>
<feature type="compositionally biased region" description="Polar residues" evidence="1">
    <location>
        <begin position="1059"/>
        <end position="1083"/>
    </location>
</feature>
<feature type="region of interest" description="Disordered" evidence="1">
    <location>
        <begin position="195"/>
        <end position="265"/>
    </location>
</feature>
<dbReference type="STRING" id="246404.A0A507DM95"/>
<feature type="transmembrane region" description="Helical" evidence="2">
    <location>
        <begin position="1259"/>
        <end position="1279"/>
    </location>
</feature>
<evidence type="ECO:0000313" key="3">
    <source>
        <dbReference type="EMBL" id="TPX52792.1"/>
    </source>
</evidence>
<evidence type="ECO:0000313" key="4">
    <source>
        <dbReference type="Proteomes" id="UP000320333"/>
    </source>
</evidence>
<feature type="compositionally biased region" description="Polar residues" evidence="1">
    <location>
        <begin position="994"/>
        <end position="1013"/>
    </location>
</feature>
<feature type="compositionally biased region" description="Basic residues" evidence="1">
    <location>
        <begin position="1036"/>
        <end position="1048"/>
    </location>
</feature>
<feature type="region of interest" description="Disordered" evidence="1">
    <location>
        <begin position="835"/>
        <end position="866"/>
    </location>
</feature>
<feature type="compositionally biased region" description="Low complexity" evidence="1">
    <location>
        <begin position="87"/>
        <end position="97"/>
    </location>
</feature>
<sequence length="1339" mass="145999">MNESTPRSPISALPRLLVSQGSSSGVGSASTPTPRASDMNPVRRSAVEAEEDSGQTDTVHAGRLFREIQPLRDEEDTDRKAYKRQKSITASTSGSSSDGENNWNTDNESMLDSRYFLRADSRQSFDMNMQSADDDASDSSILDSQGREHGQREYYAHDPSNAHHNSQMVEREYYSSVTVAPNRILDLPLKPAHRYSQQGAAAHQHDHFDSQHGTPHSAEFKVIPGPSPPLSRQSSLRWANRDGSDDHRDLHPKSPPIPASQTSSNSILDQVLTKNPKSLLTKQRSRISGIQAMYNDTPQNSNMNPVIANATIPASELPADTDPYLLKLIGLTSTSKPVQSPPQPRSTSIHLQESLYTSESGRTSPIGSFETHQNPSVLQVTPTVPHIASQPPFLNSAASPRQKFEPLPGTLARSNRYKTHISTKYELMQQIHKLRDTNRTSRLAVYNPLAMIRYRREMWQAAVKEKAPATDVRKLRMLRTARGSGSGWTVDDDEVREYIDAVILSSTHAVEHGGQQQLAVEDAASKPSAAGASFTVLSNVASTIDKDNAHATVTADPIGEPMKSPRNNHTMLKGMNKLFGMGRKPGGGGDEKGKSLDGAGKLDASASNAADLNPTVSAGGILSTEIHPDDAVSRDRKDFGDDTAGHHNNNGAGRRFVNRVRTGTGALNSLLGKGHAKKRGDHHHPSSSRRGSFVSESGHHMVEDLPSSSPTKHVVVEESNMLNMLLGGHFGNAGTPEYKENALDAFNGDTHGGEDQSTEVGEMVDMVDALKGPMILENGDPVPGSTELHSTSMDPEESRGRISITNPFRPGRHLLRSPERGSKFNNDIERWMGGVGSSGKGNVGNASSGHGLVEQNVDESRSKRPLKMRLGTKISVEGSNLADAVKDTAKDAVVYLENMQKQLQSSGSKRRQERKALSQQQQQNNADDSTSSESEGQTNLFGRRNNTNRDPNSSRKKLFSPAFNPTAERRSEERSLATGEKKRNKRLMRLGKQPKTSSETVLSASAVPTSTPNLEKRESLPNWDEPVGNLSTPVIIRRKSSKRFHRKGQSSGDSRRNESITGASQGSSLNNGDDVSDMGTTDTDALPVIPAQYANDIDTKMVAAGKSVQRVLDVILENTKKEHAQIAAKFESYNSVAKTFGISPSAKLARDTNRKDFSSLEQINALSLTQPSLLSPKFITHEAQFINLNSNLSKINETVSSIAHDFEQADKTIQQMIVDMEALGKEINETASRKVKVLEDHLQMQEAVRRGPMNSAVEVGYQFLEALLIVLGYLIWIGYMGYKGVKQGYSLAFRRQLLIENTRQTAEPQSGVIAEDAAESGAASDGAMTEDTVAVTVNT</sequence>
<evidence type="ECO:0000256" key="1">
    <source>
        <dbReference type="SAM" id="MobiDB-lite"/>
    </source>
</evidence>
<dbReference type="Proteomes" id="UP000320333">
    <property type="component" value="Unassembled WGS sequence"/>
</dbReference>
<feature type="compositionally biased region" description="Basic and acidic residues" evidence="1">
    <location>
        <begin position="64"/>
        <end position="80"/>
    </location>
</feature>
<feature type="compositionally biased region" description="Low complexity" evidence="1">
    <location>
        <begin position="18"/>
        <end position="30"/>
    </location>
</feature>
<feature type="region of interest" description="Disordered" evidence="1">
    <location>
        <begin position="1"/>
        <end position="107"/>
    </location>
</feature>
<dbReference type="OrthoDB" id="2153933at2759"/>
<keyword evidence="2" id="KW-0812">Transmembrane</keyword>
<feature type="compositionally biased region" description="Basic and acidic residues" evidence="1">
    <location>
        <begin position="239"/>
        <end position="252"/>
    </location>
</feature>
<feature type="compositionally biased region" description="Polar residues" evidence="1">
    <location>
        <begin position="926"/>
        <end position="951"/>
    </location>
</feature>
<feature type="region of interest" description="Disordered" evidence="1">
    <location>
        <begin position="630"/>
        <end position="711"/>
    </location>
</feature>
<protein>
    <submittedName>
        <fullName evidence="3">Uncharacterized protein</fullName>
    </submittedName>
</protein>
<dbReference type="EMBL" id="QEAP01001004">
    <property type="protein sequence ID" value="TPX52792.1"/>
    <property type="molecule type" value="Genomic_DNA"/>
</dbReference>
<comment type="caution">
    <text evidence="3">The sequence shown here is derived from an EMBL/GenBank/DDBJ whole genome shotgun (WGS) entry which is preliminary data.</text>
</comment>
<gene>
    <name evidence="3" type="ORF">CcCBS67573_g09807</name>
</gene>
<keyword evidence="2" id="KW-0472">Membrane</keyword>
<feature type="compositionally biased region" description="Polar residues" evidence="1">
    <location>
        <begin position="98"/>
        <end position="107"/>
    </location>
</feature>
<feature type="region of interest" description="Disordered" evidence="1">
    <location>
        <begin position="583"/>
        <end position="602"/>
    </location>
</feature>
<feature type="region of interest" description="Disordered" evidence="1">
    <location>
        <begin position="784"/>
        <end position="821"/>
    </location>
</feature>
<feature type="region of interest" description="Disordered" evidence="1">
    <location>
        <begin position="903"/>
        <end position="1083"/>
    </location>
</feature>
<feature type="compositionally biased region" description="Basic and acidic residues" evidence="1">
    <location>
        <begin position="967"/>
        <end position="981"/>
    </location>
</feature>
<keyword evidence="2" id="KW-1133">Transmembrane helix</keyword>